<dbReference type="EMBL" id="JACHIH010000016">
    <property type="protein sequence ID" value="MBB5048038.1"/>
    <property type="molecule type" value="Genomic_DNA"/>
</dbReference>
<organism evidence="4 5">
    <name type="scientific">Rhodopseudomonas rhenobacensis</name>
    <dbReference type="NCBI Taxonomy" id="87461"/>
    <lineage>
        <taxon>Bacteria</taxon>
        <taxon>Pseudomonadati</taxon>
        <taxon>Pseudomonadota</taxon>
        <taxon>Alphaproteobacteria</taxon>
        <taxon>Hyphomicrobiales</taxon>
        <taxon>Nitrobacteraceae</taxon>
        <taxon>Rhodopseudomonas</taxon>
    </lineage>
</organism>
<keyword evidence="2 4" id="KW-0456">Lyase</keyword>
<proteinExistence type="inferred from homology"/>
<evidence type="ECO:0000256" key="2">
    <source>
        <dbReference type="ARBA" id="ARBA00023239"/>
    </source>
</evidence>
<evidence type="ECO:0000313" key="5">
    <source>
        <dbReference type="Proteomes" id="UP000542353"/>
    </source>
</evidence>
<dbReference type="RefSeq" id="WP_184258411.1">
    <property type="nucleotide sequence ID" value="NZ_JACHIH010000016.1"/>
</dbReference>
<dbReference type="InterPro" id="IPR018376">
    <property type="entry name" value="Enoyl-CoA_hyd/isom_CS"/>
</dbReference>
<dbReference type="InterPro" id="IPR001753">
    <property type="entry name" value="Enoyl-CoA_hydra/iso"/>
</dbReference>
<dbReference type="InterPro" id="IPR029045">
    <property type="entry name" value="ClpP/crotonase-like_dom_sf"/>
</dbReference>
<dbReference type="EC" id="4.2.1.17" evidence="4"/>
<comment type="similarity">
    <text evidence="1 3">Belongs to the enoyl-CoA hydratase/isomerase family.</text>
</comment>
<dbReference type="Gene3D" id="3.90.226.10">
    <property type="entry name" value="2-enoyl-CoA Hydratase, Chain A, domain 1"/>
    <property type="match status" value="1"/>
</dbReference>
<evidence type="ECO:0000256" key="1">
    <source>
        <dbReference type="ARBA" id="ARBA00005254"/>
    </source>
</evidence>
<dbReference type="CDD" id="cd06558">
    <property type="entry name" value="crotonase-like"/>
    <property type="match status" value="1"/>
</dbReference>
<dbReference type="PANTHER" id="PTHR43802:SF1">
    <property type="entry name" value="IP11341P-RELATED"/>
    <property type="match status" value="1"/>
</dbReference>
<gene>
    <name evidence="4" type="ORF">HNR60_002797</name>
</gene>
<dbReference type="PANTHER" id="PTHR43802">
    <property type="entry name" value="ENOYL-COA HYDRATASE"/>
    <property type="match status" value="1"/>
</dbReference>
<dbReference type="SUPFAM" id="SSF52096">
    <property type="entry name" value="ClpP/crotonase"/>
    <property type="match status" value="1"/>
</dbReference>
<comment type="caution">
    <text evidence="4">The sequence shown here is derived from an EMBL/GenBank/DDBJ whole genome shotgun (WGS) entry which is preliminary data.</text>
</comment>
<name>A0A7W7Z4U6_9BRAD</name>
<dbReference type="GO" id="GO:0004300">
    <property type="term" value="F:enoyl-CoA hydratase activity"/>
    <property type="evidence" value="ECO:0007669"/>
    <property type="project" value="UniProtKB-EC"/>
</dbReference>
<reference evidence="4 5" key="1">
    <citation type="submission" date="2020-08" db="EMBL/GenBank/DDBJ databases">
        <title>Genomic Encyclopedia of Type Strains, Phase IV (KMG-IV): sequencing the most valuable type-strain genomes for metagenomic binning, comparative biology and taxonomic classification.</title>
        <authorList>
            <person name="Goeker M."/>
        </authorList>
    </citation>
    <scope>NUCLEOTIDE SEQUENCE [LARGE SCALE GENOMIC DNA]</scope>
    <source>
        <strain evidence="4 5">DSM 12706</strain>
    </source>
</reference>
<keyword evidence="5" id="KW-1185">Reference proteome</keyword>
<protein>
    <submittedName>
        <fullName evidence="4">Enoyl-CoA hydratase</fullName>
        <ecNumber evidence="4">4.2.1.17</ecNumber>
    </submittedName>
</protein>
<dbReference type="Proteomes" id="UP000542353">
    <property type="component" value="Unassembled WGS sequence"/>
</dbReference>
<dbReference type="AlphaFoldDB" id="A0A7W7Z4U6"/>
<dbReference type="PROSITE" id="PS00166">
    <property type="entry name" value="ENOYL_COA_HYDRATASE"/>
    <property type="match status" value="1"/>
</dbReference>
<accession>A0A7W7Z4U6</accession>
<sequence>MQTIVVTRSGRIATVTLNRPAARNAINGVMHQELKTFWTTFDRDPELDVAILTGAGPDAFCAGADLKEYIPQWLSRTFQDVRDNVDDGLGGITRGIRVKKPVIAAVNGWALAGGFELALACDVRIASDTARFGSFEIHRGFHHGDGGIVRLVASIGVSRTMDILYTGREVSAQEAHAIGLVAQVVSPGELMATAQAYAAKLVEKSQVALHSIKETVLEVVGKSMGEALKLEAILGYSSGDVAHIREQLREFAEKNAVKV</sequence>
<evidence type="ECO:0000313" key="4">
    <source>
        <dbReference type="EMBL" id="MBB5048038.1"/>
    </source>
</evidence>
<dbReference type="Pfam" id="PF00378">
    <property type="entry name" value="ECH_1"/>
    <property type="match status" value="1"/>
</dbReference>
<dbReference type="FunFam" id="3.90.226.10:FF:000009">
    <property type="entry name" value="Carnitinyl-CoA dehydratase"/>
    <property type="match status" value="1"/>
</dbReference>
<evidence type="ECO:0000256" key="3">
    <source>
        <dbReference type="RuleBase" id="RU003707"/>
    </source>
</evidence>